<dbReference type="Pfam" id="PF13439">
    <property type="entry name" value="Glyco_transf_4"/>
    <property type="match status" value="1"/>
</dbReference>
<evidence type="ECO:0000259" key="2">
    <source>
        <dbReference type="Pfam" id="PF13439"/>
    </source>
</evidence>
<dbReference type="STRING" id="416944.SAMN05421548_12652"/>
<protein>
    <submittedName>
        <fullName evidence="3">Glycosyltransferase involved in cell wall bisynthesis</fullName>
    </submittedName>
</protein>
<dbReference type="OrthoDB" id="9813211at2"/>
<dbReference type="AlphaFoldDB" id="A0A1G6XW90"/>
<name>A0A1G6XW90_9BURK</name>
<keyword evidence="3" id="KW-0808">Transferase</keyword>
<evidence type="ECO:0000259" key="1">
    <source>
        <dbReference type="Pfam" id="PF00534"/>
    </source>
</evidence>
<organism evidence="3 4">
    <name type="scientific">Paraburkholderia lycopersici</name>
    <dbReference type="NCBI Taxonomy" id="416944"/>
    <lineage>
        <taxon>Bacteria</taxon>
        <taxon>Pseudomonadati</taxon>
        <taxon>Pseudomonadota</taxon>
        <taxon>Betaproteobacteria</taxon>
        <taxon>Burkholderiales</taxon>
        <taxon>Burkholderiaceae</taxon>
        <taxon>Paraburkholderia</taxon>
    </lineage>
</organism>
<proteinExistence type="predicted"/>
<keyword evidence="4" id="KW-1185">Reference proteome</keyword>
<gene>
    <name evidence="3" type="ORF">SAMN05421548_12652</name>
</gene>
<dbReference type="InterPro" id="IPR001296">
    <property type="entry name" value="Glyco_trans_1"/>
</dbReference>
<sequence length="392" mass="43111">MRQNIMHVTEALGGGVLHCIALLANRQVSAGDHVTIVHSIRADTPSEAELDKTLDKRIRRRVVGMKTDIGVHDVASTIALFHEIWKTRPDIIHLHSSKAAALGRVVARSLGMAGRTIYSPHGFSFLKQDISKRKARFYLIIERLLHAMGGNIVACSRSERQYASRLLGHAQRIGLVENAIDTTALTTRKMGVEGRTTTICTSGRVAYQKAPWRFSKLARSISGDKRVGPPPKFVWFGDGDADSVNAWVDRSVVELTGWVTTSDLRQRLAECDLFVLPSLWEGMPIALIEAQALGLPAIGSRVVGNRDVIQHGVTGFLASNDDELAMYVRQLAGDPPLRARMGAAAREKALARFGSERLFRSYVHIYRSLLTAGVPKTRSMAFGKLNRGGVME</sequence>
<dbReference type="EMBL" id="FMYQ01000026">
    <property type="protein sequence ID" value="SDD82439.1"/>
    <property type="molecule type" value="Genomic_DNA"/>
</dbReference>
<feature type="domain" description="Glycosyl transferase family 1" evidence="1">
    <location>
        <begin position="194"/>
        <end position="347"/>
    </location>
</feature>
<evidence type="ECO:0000313" key="4">
    <source>
        <dbReference type="Proteomes" id="UP000198908"/>
    </source>
</evidence>
<dbReference type="RefSeq" id="WP_092002418.1">
    <property type="nucleotide sequence ID" value="NZ_FMYQ01000026.1"/>
</dbReference>
<dbReference type="InterPro" id="IPR028098">
    <property type="entry name" value="Glyco_trans_4-like_N"/>
</dbReference>
<dbReference type="GO" id="GO:0016757">
    <property type="term" value="F:glycosyltransferase activity"/>
    <property type="evidence" value="ECO:0007669"/>
    <property type="project" value="TreeGrafter"/>
</dbReference>
<evidence type="ECO:0000313" key="3">
    <source>
        <dbReference type="EMBL" id="SDD82439.1"/>
    </source>
</evidence>
<reference evidence="4" key="1">
    <citation type="submission" date="2016-09" db="EMBL/GenBank/DDBJ databases">
        <authorList>
            <person name="Varghese N."/>
            <person name="Submissions S."/>
        </authorList>
    </citation>
    <scope>NUCLEOTIDE SEQUENCE [LARGE SCALE GENOMIC DNA]</scope>
    <source>
        <strain evidence="4">TNe-862</strain>
    </source>
</reference>
<dbReference type="Gene3D" id="3.40.50.2000">
    <property type="entry name" value="Glycogen Phosphorylase B"/>
    <property type="match status" value="2"/>
</dbReference>
<dbReference type="Proteomes" id="UP000198908">
    <property type="component" value="Unassembled WGS sequence"/>
</dbReference>
<dbReference type="InterPro" id="IPR050194">
    <property type="entry name" value="Glycosyltransferase_grp1"/>
</dbReference>
<dbReference type="PANTHER" id="PTHR45947">
    <property type="entry name" value="SULFOQUINOVOSYL TRANSFERASE SQD2"/>
    <property type="match status" value="1"/>
</dbReference>
<accession>A0A1G6XW90</accession>
<dbReference type="SUPFAM" id="SSF53756">
    <property type="entry name" value="UDP-Glycosyltransferase/glycogen phosphorylase"/>
    <property type="match status" value="1"/>
</dbReference>
<dbReference type="Pfam" id="PF00534">
    <property type="entry name" value="Glycos_transf_1"/>
    <property type="match status" value="1"/>
</dbReference>
<feature type="domain" description="Glycosyltransferase subfamily 4-like N-terminal" evidence="2">
    <location>
        <begin position="14"/>
        <end position="183"/>
    </location>
</feature>
<dbReference type="PANTHER" id="PTHR45947:SF3">
    <property type="entry name" value="SULFOQUINOVOSYL TRANSFERASE SQD2"/>
    <property type="match status" value="1"/>
</dbReference>